<dbReference type="SMART" id="SM00647">
    <property type="entry name" value="IBR"/>
    <property type="match status" value="2"/>
</dbReference>
<proteinExistence type="predicted"/>
<dbReference type="Gene3D" id="3.30.40.10">
    <property type="entry name" value="Zinc/RING finger domain, C3HC4 (zinc finger)"/>
    <property type="match status" value="1"/>
</dbReference>
<feature type="region of interest" description="Disordered" evidence="9">
    <location>
        <begin position="1"/>
        <end position="32"/>
    </location>
</feature>
<dbReference type="GO" id="GO:0061630">
    <property type="term" value="F:ubiquitin protein ligase activity"/>
    <property type="evidence" value="ECO:0007669"/>
    <property type="project" value="UniProtKB-EC"/>
</dbReference>
<dbReference type="OMA" id="ELECKCC"/>
<evidence type="ECO:0000256" key="9">
    <source>
        <dbReference type="SAM" id="MobiDB-lite"/>
    </source>
</evidence>
<organism evidence="11 12">
    <name type="scientific">Phaeosphaeria nodorum (strain SN15 / ATCC MYA-4574 / FGSC 10173)</name>
    <name type="common">Glume blotch fungus</name>
    <name type="synonym">Parastagonospora nodorum</name>
    <dbReference type="NCBI Taxonomy" id="321614"/>
    <lineage>
        <taxon>Eukaryota</taxon>
        <taxon>Fungi</taxon>
        <taxon>Dikarya</taxon>
        <taxon>Ascomycota</taxon>
        <taxon>Pezizomycotina</taxon>
        <taxon>Dothideomycetes</taxon>
        <taxon>Pleosporomycetidae</taxon>
        <taxon>Pleosporales</taxon>
        <taxon>Pleosporineae</taxon>
        <taxon>Phaeosphaeriaceae</taxon>
        <taxon>Parastagonospora</taxon>
    </lineage>
</organism>
<protein>
    <recommendedName>
        <fullName evidence="2">RBR-type E3 ubiquitin transferase</fullName>
        <ecNumber evidence="2">2.3.2.31</ecNumber>
    </recommendedName>
</protein>
<keyword evidence="12" id="KW-1185">Reference proteome</keyword>
<feature type="domain" description="RING-type" evidence="10">
    <location>
        <begin position="163"/>
        <end position="388"/>
    </location>
</feature>
<evidence type="ECO:0000259" key="10">
    <source>
        <dbReference type="PROSITE" id="PS51873"/>
    </source>
</evidence>
<keyword evidence="5" id="KW-0677">Repeat</keyword>
<evidence type="ECO:0000256" key="6">
    <source>
        <dbReference type="ARBA" id="ARBA00022771"/>
    </source>
</evidence>
<keyword evidence="8" id="KW-0862">Zinc</keyword>
<dbReference type="VEuPathDB" id="FungiDB:JI435_108050"/>
<keyword evidence="6" id="KW-0863">Zinc-finger</keyword>
<dbReference type="Gene3D" id="1.20.120.1750">
    <property type="match status" value="1"/>
</dbReference>
<dbReference type="KEGG" id="pno:SNOG_10805"/>
<dbReference type="Proteomes" id="UP000663193">
    <property type="component" value="Chromosome 17"/>
</dbReference>
<dbReference type="Pfam" id="PF22191">
    <property type="entry name" value="IBR_1"/>
    <property type="match status" value="1"/>
</dbReference>
<dbReference type="GO" id="GO:0008270">
    <property type="term" value="F:zinc ion binding"/>
    <property type="evidence" value="ECO:0007669"/>
    <property type="project" value="UniProtKB-KW"/>
</dbReference>
<keyword evidence="7" id="KW-0833">Ubl conjugation pathway</keyword>
<dbReference type="RefSeq" id="XP_001801064.1">
    <property type="nucleotide sequence ID" value="XM_001801012.1"/>
</dbReference>
<dbReference type="PANTHER" id="PTHR11685">
    <property type="entry name" value="RBR FAMILY RING FINGER AND IBR DOMAIN-CONTAINING"/>
    <property type="match status" value="1"/>
</dbReference>
<sequence length="428" mass="47025">MVSQRELQGLGPPPSLADSARLHPRERAEQRRQRIVEAALSRAPDAEDSVAETDVPEAVVQQAIIPPAVGSPVNEAGSLAPNLSLTNQPSIRIGKREFDSLDIATDAEDLPRAKRRARPVSSIAGPSRRVTRSAGVVQGSLVAPQPAAASAPLEAPPAPAPPVMRHCEACLEDFPTEEFPQLDGCQRGPNIHNLCFARWIAVRVGETTHHRNTTCPCGCGTVLTRENVEQYAEGNTLQGYDDLLAQELAEELGFRRCIGPDCESGQIHDSEDGNIFICHECGHRHCSTHDIPFHDGETCEDYDNRLHREAMPPTAEEIADQEYVDKHTKNCPGPKCGKRGDKVSGCDHMTCEQCQFEYCWRCLAPYAGPEGIRLRGNAAHAPNCPYYSENLPDHPQDRHNPAPVRRAYRTSMSIGTHNAYRAHKKGKK</sequence>
<dbReference type="PROSITE" id="PS51873">
    <property type="entry name" value="TRIAD"/>
    <property type="match status" value="1"/>
</dbReference>
<comment type="catalytic activity">
    <reaction evidence="1">
        <text>[E2 ubiquitin-conjugating enzyme]-S-ubiquitinyl-L-cysteine + [acceptor protein]-L-lysine = [E2 ubiquitin-conjugating enzyme]-L-cysteine + [acceptor protein]-N(6)-ubiquitinyl-L-lysine.</text>
        <dbReference type="EC" id="2.3.2.31"/>
    </reaction>
</comment>
<evidence type="ECO:0000256" key="3">
    <source>
        <dbReference type="ARBA" id="ARBA00022679"/>
    </source>
</evidence>
<feature type="compositionally biased region" description="Basic and acidic residues" evidence="9">
    <location>
        <begin position="20"/>
        <end position="32"/>
    </location>
</feature>
<dbReference type="CDD" id="cd20335">
    <property type="entry name" value="BRcat_RBR"/>
    <property type="match status" value="1"/>
</dbReference>
<evidence type="ECO:0000313" key="11">
    <source>
        <dbReference type="EMBL" id="QRD04892.1"/>
    </source>
</evidence>
<dbReference type="InterPro" id="IPR044066">
    <property type="entry name" value="TRIAD_supradom"/>
</dbReference>
<dbReference type="AlphaFoldDB" id="A0A7U2FGK2"/>
<dbReference type="EMBL" id="CP069039">
    <property type="protein sequence ID" value="QRD04892.1"/>
    <property type="molecule type" value="Genomic_DNA"/>
</dbReference>
<accession>A0A7U2FGK2</accession>
<evidence type="ECO:0000256" key="4">
    <source>
        <dbReference type="ARBA" id="ARBA00022723"/>
    </source>
</evidence>
<evidence type="ECO:0000256" key="5">
    <source>
        <dbReference type="ARBA" id="ARBA00022737"/>
    </source>
</evidence>
<dbReference type="OrthoDB" id="1431934at2759"/>
<dbReference type="EC" id="2.3.2.31" evidence="2"/>
<dbReference type="Pfam" id="PF01485">
    <property type="entry name" value="IBR"/>
    <property type="match status" value="1"/>
</dbReference>
<name>A0A7U2FGK2_PHANO</name>
<evidence type="ECO:0000256" key="1">
    <source>
        <dbReference type="ARBA" id="ARBA00001798"/>
    </source>
</evidence>
<dbReference type="InterPro" id="IPR013083">
    <property type="entry name" value="Znf_RING/FYVE/PHD"/>
</dbReference>
<dbReference type="InterPro" id="IPR031127">
    <property type="entry name" value="E3_UB_ligase_RBR"/>
</dbReference>
<evidence type="ECO:0000256" key="2">
    <source>
        <dbReference type="ARBA" id="ARBA00012251"/>
    </source>
</evidence>
<keyword evidence="3" id="KW-0808">Transferase</keyword>
<evidence type="ECO:0000313" key="12">
    <source>
        <dbReference type="Proteomes" id="UP000663193"/>
    </source>
</evidence>
<keyword evidence="4" id="KW-0479">Metal-binding</keyword>
<dbReference type="CDD" id="cd20336">
    <property type="entry name" value="Rcat_RBR"/>
    <property type="match status" value="1"/>
</dbReference>
<evidence type="ECO:0000256" key="8">
    <source>
        <dbReference type="ARBA" id="ARBA00022833"/>
    </source>
</evidence>
<reference evidence="12" key="1">
    <citation type="journal article" date="2021" name="BMC Genomics">
        <title>Chromosome-level genome assembly and manually-curated proteome of model necrotroph Parastagonospora nodorum Sn15 reveals a genome-wide trove of candidate effector homologs, and redundancy of virulence-related functions within an accessory chromosome.</title>
        <authorList>
            <person name="Bertazzoni S."/>
            <person name="Jones D.A.B."/>
            <person name="Phan H.T."/>
            <person name="Tan K.-C."/>
            <person name="Hane J.K."/>
        </authorList>
    </citation>
    <scope>NUCLEOTIDE SEQUENCE [LARGE SCALE GENOMIC DNA]</scope>
    <source>
        <strain evidence="12">SN15 / ATCC MYA-4574 / FGSC 10173)</strain>
    </source>
</reference>
<gene>
    <name evidence="11" type="ORF">JI435_108050</name>
</gene>
<dbReference type="SUPFAM" id="SSF57850">
    <property type="entry name" value="RING/U-box"/>
    <property type="match status" value="2"/>
</dbReference>
<dbReference type="GO" id="GO:0016567">
    <property type="term" value="P:protein ubiquitination"/>
    <property type="evidence" value="ECO:0007669"/>
    <property type="project" value="InterPro"/>
</dbReference>
<evidence type="ECO:0000256" key="7">
    <source>
        <dbReference type="ARBA" id="ARBA00022786"/>
    </source>
</evidence>
<dbReference type="InterPro" id="IPR002867">
    <property type="entry name" value="IBR_dom"/>
</dbReference>
<feature type="region of interest" description="Disordered" evidence="9">
    <location>
        <begin position="110"/>
        <end position="129"/>
    </location>
</feature>